<reference evidence="2 3" key="1">
    <citation type="journal article" date="2018" name="Science">
        <title>The opium poppy genome and morphinan production.</title>
        <authorList>
            <person name="Guo L."/>
            <person name="Winzer T."/>
            <person name="Yang X."/>
            <person name="Li Y."/>
            <person name="Ning Z."/>
            <person name="He Z."/>
            <person name="Teodor R."/>
            <person name="Lu Y."/>
            <person name="Bowser T.A."/>
            <person name="Graham I.A."/>
            <person name="Ye K."/>
        </authorList>
    </citation>
    <scope>NUCLEOTIDE SEQUENCE [LARGE SCALE GENOMIC DNA]</scope>
    <source>
        <strain evidence="3">cv. HN1</strain>
        <tissue evidence="2">Leaves</tissue>
    </source>
</reference>
<gene>
    <name evidence="2" type="ORF">C5167_051129</name>
</gene>
<protein>
    <submittedName>
        <fullName evidence="2">Uncharacterized protein</fullName>
    </submittedName>
</protein>
<dbReference type="Proteomes" id="UP000316621">
    <property type="component" value="Chromosome 8"/>
</dbReference>
<organism evidence="2 3">
    <name type="scientific">Papaver somniferum</name>
    <name type="common">Opium poppy</name>
    <dbReference type="NCBI Taxonomy" id="3469"/>
    <lineage>
        <taxon>Eukaryota</taxon>
        <taxon>Viridiplantae</taxon>
        <taxon>Streptophyta</taxon>
        <taxon>Embryophyta</taxon>
        <taxon>Tracheophyta</taxon>
        <taxon>Spermatophyta</taxon>
        <taxon>Magnoliopsida</taxon>
        <taxon>Ranunculales</taxon>
        <taxon>Papaveraceae</taxon>
        <taxon>Papaveroideae</taxon>
        <taxon>Papaver</taxon>
    </lineage>
</organism>
<dbReference type="Gramene" id="RZC75651">
    <property type="protein sequence ID" value="RZC75651"/>
    <property type="gene ID" value="C5167_051129"/>
</dbReference>
<feature type="region of interest" description="Disordered" evidence="1">
    <location>
        <begin position="183"/>
        <end position="213"/>
    </location>
</feature>
<evidence type="ECO:0000313" key="2">
    <source>
        <dbReference type="EMBL" id="RZC75651.1"/>
    </source>
</evidence>
<sequence>MSSSLSPKKLAITPSSMEEHFPVLHNGVLDPMYDSQIFSPLSEPSSDRWYIGHTGPKHVLEFFDSLSDHNLVLNSNPETDPNLVLNGELFISCYSASSFHDVVASPSILGKRSFSNSNNSPSFSPIKNPCYELGDGSSSKISVSWTTLRRAPFSLLDLTHNPDPLFTPKPSFYILVEDLGSEKSSNDSNSPHPSPLAIDQYGSNIKGDEEKSLDNWKKESINTIAKNQSTTKRAKESMKLVVRMIKSPKS</sequence>
<accession>A0A4Y7KU54</accession>
<dbReference type="EMBL" id="CM010722">
    <property type="protein sequence ID" value="RZC75651.1"/>
    <property type="molecule type" value="Genomic_DNA"/>
</dbReference>
<evidence type="ECO:0000313" key="3">
    <source>
        <dbReference type="Proteomes" id="UP000316621"/>
    </source>
</evidence>
<evidence type="ECO:0000256" key="1">
    <source>
        <dbReference type="SAM" id="MobiDB-lite"/>
    </source>
</evidence>
<name>A0A4Y7KU54_PAPSO</name>
<dbReference type="AlphaFoldDB" id="A0A4Y7KU54"/>
<proteinExistence type="predicted"/>
<keyword evidence="3" id="KW-1185">Reference proteome</keyword>